<dbReference type="AlphaFoldDB" id="A0A4Y3KCY1"/>
<dbReference type="InterPro" id="IPR026816">
    <property type="entry name" value="Flavodoxin_dom"/>
</dbReference>
<reference evidence="2 3" key="1">
    <citation type="submission" date="2019-06" db="EMBL/GenBank/DDBJ databases">
        <title>Whole genome shotgun sequence of Cellulomonas uda NBRC 3747.</title>
        <authorList>
            <person name="Hosoyama A."/>
            <person name="Uohara A."/>
            <person name="Ohji S."/>
            <person name="Ichikawa N."/>
        </authorList>
    </citation>
    <scope>NUCLEOTIDE SEQUENCE [LARGE SCALE GENOMIC DNA]</scope>
    <source>
        <strain evidence="2 3">NBRC 3747</strain>
    </source>
</reference>
<dbReference type="RefSeq" id="WP_141321197.1">
    <property type="nucleotide sequence ID" value="NZ_BJLP01000039.1"/>
</dbReference>
<feature type="domain" description="Flavodoxin" evidence="1">
    <location>
        <begin position="4"/>
        <end position="140"/>
    </location>
</feature>
<evidence type="ECO:0000313" key="3">
    <source>
        <dbReference type="Proteomes" id="UP000315842"/>
    </source>
</evidence>
<dbReference type="Gene3D" id="3.40.50.360">
    <property type="match status" value="1"/>
</dbReference>
<keyword evidence="3" id="KW-1185">Reference proteome</keyword>
<proteinExistence type="predicted"/>
<sequence>MRVLVAVASRHGGTWGIGERVAEVLRARGHAVELREPEDVVDAQGYDALVLGSAVYTGHWLPAARAFAERVEAGGVPPLVWLFSSGLATQPAAAANSPHELSALGAALHARGHRSFRGRLDMAALSFAERAIIAGARARAGDHRNFELVAEWANGLADAMALQPAH</sequence>
<dbReference type="EMBL" id="BJLP01000039">
    <property type="protein sequence ID" value="GEA81817.1"/>
    <property type="molecule type" value="Genomic_DNA"/>
</dbReference>
<name>A0A4Y3KCY1_CELUD</name>
<dbReference type="Proteomes" id="UP000315842">
    <property type="component" value="Unassembled WGS sequence"/>
</dbReference>
<evidence type="ECO:0000259" key="1">
    <source>
        <dbReference type="Pfam" id="PF12724"/>
    </source>
</evidence>
<dbReference type="SUPFAM" id="SSF52218">
    <property type="entry name" value="Flavoproteins"/>
    <property type="match status" value="1"/>
</dbReference>
<evidence type="ECO:0000313" key="2">
    <source>
        <dbReference type="EMBL" id="GEA81817.1"/>
    </source>
</evidence>
<accession>A0A4Y3KCY1</accession>
<comment type="caution">
    <text evidence="2">The sequence shown here is derived from an EMBL/GenBank/DDBJ whole genome shotgun (WGS) entry which is preliminary data.</text>
</comment>
<gene>
    <name evidence="2" type="ORF">CUD01_22610</name>
</gene>
<protein>
    <recommendedName>
        <fullName evidence="1">Flavodoxin domain-containing protein</fullName>
    </recommendedName>
</protein>
<dbReference type="Pfam" id="PF12724">
    <property type="entry name" value="Flavodoxin_5"/>
    <property type="match status" value="1"/>
</dbReference>
<dbReference type="InterPro" id="IPR029039">
    <property type="entry name" value="Flavoprotein-like_sf"/>
</dbReference>
<organism evidence="2 3">
    <name type="scientific">Cellulomonas uda</name>
    <dbReference type="NCBI Taxonomy" id="1714"/>
    <lineage>
        <taxon>Bacteria</taxon>
        <taxon>Bacillati</taxon>
        <taxon>Actinomycetota</taxon>
        <taxon>Actinomycetes</taxon>
        <taxon>Micrococcales</taxon>
        <taxon>Cellulomonadaceae</taxon>
        <taxon>Cellulomonas</taxon>
    </lineage>
</organism>